<keyword evidence="1" id="KW-0472">Membrane</keyword>
<keyword evidence="5" id="KW-1185">Reference proteome</keyword>
<dbReference type="InterPro" id="IPR036737">
    <property type="entry name" value="OmpA-like_sf"/>
</dbReference>
<dbReference type="PROSITE" id="PS51123">
    <property type="entry name" value="OMPA_2"/>
    <property type="match status" value="1"/>
</dbReference>
<dbReference type="Proteomes" id="UP000223913">
    <property type="component" value="Unassembled WGS sequence"/>
</dbReference>
<dbReference type="CDD" id="cd07185">
    <property type="entry name" value="OmpA_C-like"/>
    <property type="match status" value="1"/>
</dbReference>
<dbReference type="Gene3D" id="3.30.1330.60">
    <property type="entry name" value="OmpA-like domain"/>
    <property type="match status" value="1"/>
</dbReference>
<protein>
    <submittedName>
        <fullName evidence="4">Flagellar motor protein MotB</fullName>
    </submittedName>
</protein>
<organism evidence="4 5">
    <name type="scientific">Flavilitoribacter nigricans (strain ATCC 23147 / DSM 23189 / NBRC 102662 / NCIMB 1420 / SS-2)</name>
    <name type="common">Lewinella nigricans</name>
    <dbReference type="NCBI Taxonomy" id="1122177"/>
    <lineage>
        <taxon>Bacteria</taxon>
        <taxon>Pseudomonadati</taxon>
        <taxon>Bacteroidota</taxon>
        <taxon>Saprospiria</taxon>
        <taxon>Saprospirales</taxon>
        <taxon>Lewinellaceae</taxon>
        <taxon>Flavilitoribacter</taxon>
    </lineage>
</organism>
<keyword evidence="4" id="KW-0282">Flagellum</keyword>
<evidence type="ECO:0000259" key="3">
    <source>
        <dbReference type="PROSITE" id="PS51123"/>
    </source>
</evidence>
<proteinExistence type="predicted"/>
<dbReference type="EMBL" id="PDUD01000028">
    <property type="protein sequence ID" value="PHN03928.1"/>
    <property type="molecule type" value="Genomic_DNA"/>
</dbReference>
<dbReference type="Pfam" id="PF00691">
    <property type="entry name" value="OmpA"/>
    <property type="match status" value="1"/>
</dbReference>
<evidence type="ECO:0000313" key="4">
    <source>
        <dbReference type="EMBL" id="PHN03928.1"/>
    </source>
</evidence>
<feature type="domain" description="OmpA-like" evidence="3">
    <location>
        <begin position="125"/>
        <end position="246"/>
    </location>
</feature>
<gene>
    <name evidence="4" type="ORF">CRP01_23955</name>
</gene>
<dbReference type="OrthoDB" id="9815217at2"/>
<evidence type="ECO:0000256" key="1">
    <source>
        <dbReference type="PROSITE-ProRule" id="PRU00473"/>
    </source>
</evidence>
<comment type="caution">
    <text evidence="4">The sequence shown here is derived from an EMBL/GenBank/DDBJ whole genome shotgun (WGS) entry which is preliminary data.</text>
</comment>
<dbReference type="PANTHER" id="PTHR30329">
    <property type="entry name" value="STATOR ELEMENT OF FLAGELLAR MOTOR COMPLEX"/>
    <property type="match status" value="1"/>
</dbReference>
<dbReference type="PROSITE" id="PS51257">
    <property type="entry name" value="PROKAR_LIPOPROTEIN"/>
    <property type="match status" value="1"/>
</dbReference>
<dbReference type="InterPro" id="IPR050330">
    <property type="entry name" value="Bact_OuterMem_StrucFunc"/>
</dbReference>
<dbReference type="SUPFAM" id="SSF103088">
    <property type="entry name" value="OmpA-like"/>
    <property type="match status" value="1"/>
</dbReference>
<reference evidence="4 5" key="1">
    <citation type="submission" date="2017-10" db="EMBL/GenBank/DDBJ databases">
        <title>The draft genome sequence of Lewinella nigricans NBRC 102662.</title>
        <authorList>
            <person name="Wang K."/>
        </authorList>
    </citation>
    <scope>NUCLEOTIDE SEQUENCE [LARGE SCALE GENOMIC DNA]</scope>
    <source>
        <strain evidence="4 5">NBRC 102662</strain>
    </source>
</reference>
<dbReference type="InterPro" id="IPR006665">
    <property type="entry name" value="OmpA-like"/>
</dbReference>
<sequence>MRLIVRLLIICLAVGSLQSCVSKKKYDELSAAKAATDQALAETQANVQTLEEEKDALAAEMEAEKTRMNEEISGIKSDLDATKSNLAQVQEKLNMTEAELNEFKEEINGIFNTYKESGLSLEERDGRLYVTTSEPFNYSSGSSYLSKAERDAIDSMAETLKATPNAKVLIEGHADSQKFAADAGTDNWDLGYARAKAVANRLIRGGVAAAQIALASRGDSMPAADNGTSEGRATNRRAVILPNPDLGNIIKQN</sequence>
<keyword evidence="4" id="KW-0966">Cell projection</keyword>
<dbReference type="AlphaFoldDB" id="A0A2D0N6B0"/>
<accession>A0A2D0N6B0</accession>
<name>A0A2D0N6B0_FLAN2</name>
<feature type="coiled-coil region" evidence="2">
    <location>
        <begin position="33"/>
        <end position="113"/>
    </location>
</feature>
<keyword evidence="4" id="KW-0969">Cilium</keyword>
<evidence type="ECO:0000313" key="5">
    <source>
        <dbReference type="Proteomes" id="UP000223913"/>
    </source>
</evidence>
<dbReference type="PANTHER" id="PTHR30329:SF21">
    <property type="entry name" value="LIPOPROTEIN YIAD-RELATED"/>
    <property type="match status" value="1"/>
</dbReference>
<dbReference type="GO" id="GO:0016020">
    <property type="term" value="C:membrane"/>
    <property type="evidence" value="ECO:0007669"/>
    <property type="project" value="UniProtKB-UniRule"/>
</dbReference>
<evidence type="ECO:0000256" key="2">
    <source>
        <dbReference type="SAM" id="Coils"/>
    </source>
</evidence>
<keyword evidence="2" id="KW-0175">Coiled coil</keyword>